<evidence type="ECO:0000256" key="8">
    <source>
        <dbReference type="ARBA" id="ARBA00023136"/>
    </source>
</evidence>
<feature type="transmembrane region" description="Helical" evidence="9">
    <location>
        <begin position="91"/>
        <end position="112"/>
    </location>
</feature>
<evidence type="ECO:0000256" key="6">
    <source>
        <dbReference type="ARBA" id="ARBA00022989"/>
    </source>
</evidence>
<proteinExistence type="inferred from homology"/>
<keyword evidence="6 9" id="KW-1133">Transmembrane helix</keyword>
<name>A0AAF3J4W4_9BILA</name>
<dbReference type="GO" id="GO:0005886">
    <property type="term" value="C:plasma membrane"/>
    <property type="evidence" value="ECO:0007669"/>
    <property type="project" value="TreeGrafter"/>
</dbReference>
<dbReference type="InterPro" id="IPR045349">
    <property type="entry name" value="SLC41A1-3"/>
</dbReference>
<evidence type="ECO:0000259" key="10">
    <source>
        <dbReference type="Pfam" id="PF01757"/>
    </source>
</evidence>
<evidence type="ECO:0000313" key="12">
    <source>
        <dbReference type="Proteomes" id="UP000887575"/>
    </source>
</evidence>
<feature type="transmembrane region" description="Helical" evidence="9">
    <location>
        <begin position="683"/>
        <end position="706"/>
    </location>
</feature>
<feature type="transmembrane region" description="Helical" evidence="9">
    <location>
        <begin position="599"/>
        <end position="621"/>
    </location>
</feature>
<comment type="subcellular location">
    <subcellularLocation>
        <location evidence="1">Membrane</location>
        <topology evidence="1">Multi-pass membrane protein</topology>
    </subcellularLocation>
</comment>
<dbReference type="AlphaFoldDB" id="A0AAF3J4W4"/>
<keyword evidence="12" id="KW-1185">Reference proteome</keyword>
<feature type="transmembrane region" description="Helical" evidence="9">
    <location>
        <begin position="833"/>
        <end position="858"/>
    </location>
</feature>
<feature type="domain" description="SLC41A/MgtE integral membrane" evidence="11">
    <location>
        <begin position="642"/>
        <end position="781"/>
    </location>
</feature>
<reference evidence="13" key="1">
    <citation type="submission" date="2024-02" db="UniProtKB">
        <authorList>
            <consortium name="WormBaseParasite"/>
        </authorList>
    </citation>
    <scope>IDENTIFICATION</scope>
</reference>
<dbReference type="Gene3D" id="1.10.357.20">
    <property type="entry name" value="SLC41 divalent cation transporters, integral membrane domain"/>
    <property type="match status" value="2"/>
</dbReference>
<dbReference type="InterPro" id="IPR006667">
    <property type="entry name" value="SLC41_membr_dom"/>
</dbReference>
<keyword evidence="8 9" id="KW-0472">Membrane</keyword>
<evidence type="ECO:0000259" key="11">
    <source>
        <dbReference type="Pfam" id="PF01769"/>
    </source>
</evidence>
<keyword evidence="3" id="KW-0813">Transport</keyword>
<feature type="transmembrane region" description="Helical" evidence="9">
    <location>
        <begin position="205"/>
        <end position="224"/>
    </location>
</feature>
<sequence>MRICPLYYLIVFITDVSDFRQDIALLRALAILAVLGYHFWPSIFPEGFLGVDLFFVISGYLMIVVLDRSKLIPHHMIVEFYYKRVKRICPLYYLIVFITGFFAMFVYSASWAQQYFSYYLPSNLLTLNLRMVSTDGDYFEEGTVGIPFLHFWSLAVEMQFYIVAPIIFLCSKMQVEGYRCGWLIMLIILVISLKFRLEITPITAFYHPFARLWQFLIGMLASFWTEEITSKEIQQVQPNRKLKAIAVVSLLLTFVVFLPVQLLDPRLIQIFVTIMVGVFMKFAPHSLIDWSKFRLNYLGEISYALYLIHYPVLSYSKYLASYYDLEENIAMKSIVEENRKAYKTMYKLEEGVMVNDAWKQKRSDMGHYQYKASIFKNGTGKYRVVVSGNSWASQQTHIVREILQNDIQTMDMFAIAASAVPFDYVKGQSEGYWKFVEETRPQIVFILLRYVQGHLKPLQKNDKILELYLNATRRLSKFADHIFIESHQPYCPKDITTPWASFLRKYVDVLEKGGDPNKMVHRNFDPEAFDNHAIHKRLAVVLKECPKCHLINVAEQFIGTWMKTRSRKNSMKSIKSRASSLLSLKSIKDMMTKETIMTIWIQSALPFLIAGLGSIGAGVALNQAQQFALFVNIPQMIGLSTPIMGLKGNLDMTFASRLATMSHQGKLDTWSGIKKRVPINMMLVQAQAIIISFFATAITLALSAIQNALHIQGAPSMDSLGSHIPLMIATGLLTICTSCGVMDTVMATMVIVSRRKNVNPDNITAPIAASMGDLACMCLLVAYGSVLYIPYNSNASWKMVPSIIVIIAIIGLWPFWLYKCLQDEKCRAMLKTSWFSLIASAVFSACGGFILQICINSFPEMSLYQPLMAGIAGNRVAVQSSRIASRLFTHHTSGELPKGNTLWKYTSVLRCYFSKDDDSGAARLLLATAVPFQAIFVSLTYLVSYLLHKAGVINPLPMINWQFTLGYLAAAFVQIFILLYCCQFLVFAMWRYKVDPDLHSIPILTGMGDLFGTTWAALAFIILYQITPSSIRTCWDADVKCS</sequence>
<evidence type="ECO:0000313" key="13">
    <source>
        <dbReference type="WBParaSite" id="MBELARI_LOCUS16361"/>
    </source>
</evidence>
<evidence type="ECO:0000256" key="7">
    <source>
        <dbReference type="ARBA" id="ARBA00023065"/>
    </source>
</evidence>
<feature type="domain" description="SLC41A/MgtE integral membrane" evidence="11">
    <location>
        <begin position="865"/>
        <end position="1014"/>
    </location>
</feature>
<keyword evidence="5" id="KW-0460">Magnesium</keyword>
<feature type="transmembrane region" description="Helical" evidence="9">
    <location>
        <begin position="726"/>
        <end position="752"/>
    </location>
</feature>
<dbReference type="WBParaSite" id="MBELARI_LOCUS16361">
    <property type="protein sequence ID" value="MBELARI_LOCUS16361"/>
    <property type="gene ID" value="MBELARI_LOCUS16361"/>
</dbReference>
<dbReference type="Pfam" id="PF01757">
    <property type="entry name" value="Acyl_transf_3"/>
    <property type="match status" value="1"/>
</dbReference>
<keyword evidence="7" id="KW-0406">Ion transport</keyword>
<feature type="transmembrane region" description="Helical" evidence="9">
    <location>
        <begin position="803"/>
        <end position="821"/>
    </location>
</feature>
<accession>A0AAF3J4W4</accession>
<dbReference type="Proteomes" id="UP000887575">
    <property type="component" value="Unassembled WGS sequence"/>
</dbReference>
<feature type="transmembrane region" description="Helical" evidence="9">
    <location>
        <begin position="967"/>
        <end position="989"/>
    </location>
</feature>
<dbReference type="Pfam" id="PF01769">
    <property type="entry name" value="MgtE"/>
    <property type="match status" value="2"/>
</dbReference>
<feature type="transmembrane region" description="Helical" evidence="9">
    <location>
        <begin position="244"/>
        <end position="262"/>
    </location>
</feature>
<feature type="transmembrane region" description="Helical" evidence="9">
    <location>
        <begin position="1001"/>
        <end position="1024"/>
    </location>
</feature>
<dbReference type="SUPFAM" id="SSF161093">
    <property type="entry name" value="MgtE membrane domain-like"/>
    <property type="match status" value="2"/>
</dbReference>
<feature type="transmembrane region" description="Helical" evidence="9">
    <location>
        <begin position="47"/>
        <end position="66"/>
    </location>
</feature>
<dbReference type="InterPro" id="IPR002656">
    <property type="entry name" value="Acyl_transf_3_dom"/>
</dbReference>
<comment type="similarity">
    <text evidence="2">Belongs to the SLC41A transporter family.</text>
</comment>
<protein>
    <submittedName>
        <fullName evidence="13">Uncharacterized protein</fullName>
    </submittedName>
</protein>
<dbReference type="PANTHER" id="PTHR16228:SF7">
    <property type="entry name" value="SLC41A_MGTE INTEGRAL MEMBRANE DOMAIN-CONTAINING PROTEIN"/>
    <property type="match status" value="1"/>
</dbReference>
<evidence type="ECO:0000256" key="2">
    <source>
        <dbReference type="ARBA" id="ARBA00009749"/>
    </source>
</evidence>
<feature type="transmembrane region" description="Helical" evidence="9">
    <location>
        <begin position="149"/>
        <end position="170"/>
    </location>
</feature>
<dbReference type="GO" id="GO:0008324">
    <property type="term" value="F:monoatomic cation transmembrane transporter activity"/>
    <property type="evidence" value="ECO:0007669"/>
    <property type="project" value="InterPro"/>
</dbReference>
<evidence type="ECO:0000256" key="9">
    <source>
        <dbReference type="SAM" id="Phobius"/>
    </source>
</evidence>
<evidence type="ECO:0000256" key="3">
    <source>
        <dbReference type="ARBA" id="ARBA00022448"/>
    </source>
</evidence>
<feature type="transmembrane region" description="Helical" evidence="9">
    <location>
        <begin position="764"/>
        <end position="791"/>
    </location>
</feature>
<dbReference type="PANTHER" id="PTHR16228">
    <property type="entry name" value="DIVALENT CATION TRANSPORTER SOLUTE CARRIER FAMILY 41"/>
    <property type="match status" value="1"/>
</dbReference>
<feature type="transmembrane region" description="Helical" evidence="9">
    <location>
        <begin position="24"/>
        <end position="41"/>
    </location>
</feature>
<dbReference type="GO" id="GO:0016747">
    <property type="term" value="F:acyltransferase activity, transferring groups other than amino-acyl groups"/>
    <property type="evidence" value="ECO:0007669"/>
    <property type="project" value="InterPro"/>
</dbReference>
<feature type="domain" description="Acyltransferase 3" evidence="10">
    <location>
        <begin position="22"/>
        <end position="323"/>
    </location>
</feature>
<dbReference type="InterPro" id="IPR036739">
    <property type="entry name" value="SLC41_membr_dom_sf"/>
</dbReference>
<evidence type="ECO:0000256" key="4">
    <source>
        <dbReference type="ARBA" id="ARBA00022692"/>
    </source>
</evidence>
<organism evidence="12 13">
    <name type="scientific">Mesorhabditis belari</name>
    <dbReference type="NCBI Taxonomy" id="2138241"/>
    <lineage>
        <taxon>Eukaryota</taxon>
        <taxon>Metazoa</taxon>
        <taxon>Ecdysozoa</taxon>
        <taxon>Nematoda</taxon>
        <taxon>Chromadorea</taxon>
        <taxon>Rhabditida</taxon>
        <taxon>Rhabditina</taxon>
        <taxon>Rhabditomorpha</taxon>
        <taxon>Rhabditoidea</taxon>
        <taxon>Rhabditidae</taxon>
        <taxon>Mesorhabditinae</taxon>
        <taxon>Mesorhabditis</taxon>
    </lineage>
</organism>
<evidence type="ECO:0000256" key="1">
    <source>
        <dbReference type="ARBA" id="ARBA00004141"/>
    </source>
</evidence>
<keyword evidence="4 9" id="KW-0812">Transmembrane</keyword>
<evidence type="ECO:0000256" key="5">
    <source>
        <dbReference type="ARBA" id="ARBA00022842"/>
    </source>
</evidence>
<feature type="transmembrane region" description="Helical" evidence="9">
    <location>
        <begin position="924"/>
        <end position="947"/>
    </location>
</feature>